<dbReference type="AlphaFoldDB" id="A0A3N0XZ36"/>
<protein>
    <submittedName>
        <fullName evidence="1">Uncharacterized protein</fullName>
    </submittedName>
</protein>
<comment type="caution">
    <text evidence="1">The sequence shown here is derived from an EMBL/GenBank/DDBJ whole genome shotgun (WGS) entry which is preliminary data.</text>
</comment>
<gene>
    <name evidence="1" type="ORF">DPX16_17339</name>
</gene>
<sequence length="226" mass="25290">AQQTSLEDFLNSSIRRMESQERNLNETGRAVQALVAQIVVWSLFVVVSSVPDRSPSCSSSCLVARLDPGVISPPLFTSPPHDTNRSSQSLRLPNYTLLERLHKNEDAFINYTDYKHFQFKAQADGRPFGSFCLSADYVFSECSTLSAEVGHRLLFFWPIRHVESMLELVGQSGHLIILIGCSATATCWYGKAFLLTQAQNGRATWLLGVERWFGVSGQLWTQTLPT</sequence>
<organism evidence="1 2">
    <name type="scientific">Anabarilius grahami</name>
    <name type="common">Kanglang fish</name>
    <name type="synonym">Barilius grahami</name>
    <dbReference type="NCBI Taxonomy" id="495550"/>
    <lineage>
        <taxon>Eukaryota</taxon>
        <taxon>Metazoa</taxon>
        <taxon>Chordata</taxon>
        <taxon>Craniata</taxon>
        <taxon>Vertebrata</taxon>
        <taxon>Euteleostomi</taxon>
        <taxon>Actinopterygii</taxon>
        <taxon>Neopterygii</taxon>
        <taxon>Teleostei</taxon>
        <taxon>Ostariophysi</taxon>
        <taxon>Cypriniformes</taxon>
        <taxon>Xenocyprididae</taxon>
        <taxon>Xenocypridinae</taxon>
        <taxon>Xenocypridinae incertae sedis</taxon>
        <taxon>Anabarilius</taxon>
    </lineage>
</organism>
<dbReference type="OrthoDB" id="9947942at2759"/>
<dbReference type="EMBL" id="RJVU01057109">
    <property type="protein sequence ID" value="ROK35596.1"/>
    <property type="molecule type" value="Genomic_DNA"/>
</dbReference>
<feature type="non-terminal residue" evidence="1">
    <location>
        <position position="1"/>
    </location>
</feature>
<dbReference type="Proteomes" id="UP000281406">
    <property type="component" value="Unassembled WGS sequence"/>
</dbReference>
<keyword evidence="2" id="KW-1185">Reference proteome</keyword>
<evidence type="ECO:0000313" key="1">
    <source>
        <dbReference type="EMBL" id="ROK35596.1"/>
    </source>
</evidence>
<name>A0A3N0XZ36_ANAGA</name>
<evidence type="ECO:0000313" key="2">
    <source>
        <dbReference type="Proteomes" id="UP000281406"/>
    </source>
</evidence>
<reference evidence="1 2" key="1">
    <citation type="submission" date="2018-10" db="EMBL/GenBank/DDBJ databases">
        <title>Genome assembly for a Yunnan-Guizhou Plateau 3E fish, Anabarilius grahami (Regan), and its evolutionary and genetic applications.</title>
        <authorList>
            <person name="Jiang W."/>
        </authorList>
    </citation>
    <scope>NUCLEOTIDE SEQUENCE [LARGE SCALE GENOMIC DNA]</scope>
    <source>
        <strain evidence="1">AG-KIZ</strain>
        <tissue evidence="1">Muscle</tissue>
    </source>
</reference>
<proteinExistence type="predicted"/>
<accession>A0A3N0XZ36</accession>